<evidence type="ECO:0000256" key="3">
    <source>
        <dbReference type="ARBA" id="ARBA00022454"/>
    </source>
</evidence>
<dbReference type="InterPro" id="IPR005549">
    <property type="entry name" value="Kinetochore_Nuf2_N"/>
</dbReference>
<keyword evidence="7" id="KW-0131">Cell cycle</keyword>
<sequence>MASRKPLVPRNREIGRESGKPAKKERYRFALLSKAALVEQVNMILGQMDASMPRISITEEDLTNPTAFKINQVYYACFVEVFGVSPDLSTQPSFMVDHPELMEEFSAKIQFFRLMKKLMENCAVPDFRLEDIVNPALTSFCTPTSWSRAYLRTIQPPVLHSQLPTIAILNFIKFHVHMAREGQELEEVMGQQLSELATATHRNAELKQKLGSMQRQKQEEREHEEELEMIIAEQEDLIQRRKEQEVTLRQHLQDVEEQLQKETQKKRLVKLQQEVEEIKSGTQDSDRLKRMWESLATRAQHIPNHVLKGLDEDMEALTMKTNKASDLESHFTEAIEEKIARQKQTLKEVSSKNQNLVRHLKFVAKEAHEVAYDDQKMLSSQSSKSELERDVYQLQTQVHSLQVSEELFARKMDTVKEKLEMMRTQHEERCQEAQTEIDSLVLAVQSYVEKCNMTSVALTP</sequence>
<keyword evidence="13" id="KW-1185">Reference proteome</keyword>
<dbReference type="InterPro" id="IPR038275">
    <property type="entry name" value="Nuf2_N_sf"/>
</dbReference>
<gene>
    <name evidence="12" type="ORF">GBAR_LOCUS21032</name>
</gene>
<keyword evidence="4" id="KW-0132">Cell division</keyword>
<comment type="caution">
    <text evidence="12">The sequence shown here is derived from an EMBL/GenBank/DDBJ whole genome shotgun (WGS) entry which is preliminary data.</text>
</comment>
<feature type="domain" description="Kinetochore protein Nuf2 N-terminal" evidence="11">
    <location>
        <begin position="53"/>
        <end position="136"/>
    </location>
</feature>
<evidence type="ECO:0000256" key="4">
    <source>
        <dbReference type="ARBA" id="ARBA00022618"/>
    </source>
</evidence>
<dbReference type="Pfam" id="PF03800">
    <property type="entry name" value="Nuf2"/>
    <property type="match status" value="1"/>
</dbReference>
<organism evidence="12 13">
    <name type="scientific">Geodia barretti</name>
    <name type="common">Barrett's horny sponge</name>
    <dbReference type="NCBI Taxonomy" id="519541"/>
    <lineage>
        <taxon>Eukaryota</taxon>
        <taxon>Metazoa</taxon>
        <taxon>Porifera</taxon>
        <taxon>Demospongiae</taxon>
        <taxon>Heteroscleromorpha</taxon>
        <taxon>Tetractinellida</taxon>
        <taxon>Astrophorina</taxon>
        <taxon>Geodiidae</taxon>
        <taxon>Geodia</taxon>
    </lineage>
</organism>
<evidence type="ECO:0000256" key="7">
    <source>
        <dbReference type="ARBA" id="ARBA00023306"/>
    </source>
</evidence>
<accession>A0AA35SZK9</accession>
<evidence type="ECO:0000256" key="6">
    <source>
        <dbReference type="ARBA" id="ARBA00023054"/>
    </source>
</evidence>
<dbReference type="Proteomes" id="UP001174909">
    <property type="component" value="Unassembled WGS sequence"/>
</dbReference>
<comment type="subcellular location">
    <subcellularLocation>
        <location evidence="1">Chromosome</location>
        <location evidence="1">Centromere</location>
    </subcellularLocation>
</comment>
<evidence type="ECO:0000256" key="1">
    <source>
        <dbReference type="ARBA" id="ARBA00004584"/>
    </source>
</evidence>
<reference evidence="12" key="1">
    <citation type="submission" date="2023-03" db="EMBL/GenBank/DDBJ databases">
        <authorList>
            <person name="Steffen K."/>
            <person name="Cardenas P."/>
        </authorList>
    </citation>
    <scope>NUCLEOTIDE SEQUENCE</scope>
</reference>
<keyword evidence="3" id="KW-0158">Chromosome</keyword>
<keyword evidence="5" id="KW-0498">Mitosis</keyword>
<evidence type="ECO:0000259" key="11">
    <source>
        <dbReference type="Pfam" id="PF03800"/>
    </source>
</evidence>
<dbReference type="GO" id="GO:0051301">
    <property type="term" value="P:cell division"/>
    <property type="evidence" value="ECO:0007669"/>
    <property type="project" value="UniProtKB-KW"/>
</dbReference>
<evidence type="ECO:0000313" key="12">
    <source>
        <dbReference type="EMBL" id="CAI8037611.1"/>
    </source>
</evidence>
<name>A0AA35SZK9_GEOBA</name>
<evidence type="ECO:0000256" key="8">
    <source>
        <dbReference type="ARBA" id="ARBA00023328"/>
    </source>
</evidence>
<evidence type="ECO:0000313" key="13">
    <source>
        <dbReference type="Proteomes" id="UP001174909"/>
    </source>
</evidence>
<feature type="region of interest" description="Disordered" evidence="10">
    <location>
        <begin position="1"/>
        <end position="21"/>
    </location>
</feature>
<evidence type="ECO:0000256" key="9">
    <source>
        <dbReference type="SAM" id="Coils"/>
    </source>
</evidence>
<dbReference type="GO" id="GO:0031262">
    <property type="term" value="C:Ndc80 complex"/>
    <property type="evidence" value="ECO:0007669"/>
    <property type="project" value="InterPro"/>
</dbReference>
<keyword evidence="8" id="KW-0137">Centromere</keyword>
<dbReference type="EMBL" id="CASHTH010002951">
    <property type="protein sequence ID" value="CAI8037611.1"/>
    <property type="molecule type" value="Genomic_DNA"/>
</dbReference>
<dbReference type="AlphaFoldDB" id="A0AA35SZK9"/>
<feature type="coiled-coil region" evidence="9">
    <location>
        <begin position="196"/>
        <end position="281"/>
    </location>
</feature>
<proteinExistence type="inferred from homology"/>
<keyword evidence="6 9" id="KW-0175">Coiled coil</keyword>
<dbReference type="Gene3D" id="1.10.418.60">
    <property type="entry name" value="Ncd80 complex, Nuf2 subunit"/>
    <property type="match status" value="1"/>
</dbReference>
<feature type="compositionally biased region" description="Basic and acidic residues" evidence="10">
    <location>
        <begin position="10"/>
        <end position="21"/>
    </location>
</feature>
<evidence type="ECO:0000256" key="5">
    <source>
        <dbReference type="ARBA" id="ARBA00022776"/>
    </source>
</evidence>
<comment type="similarity">
    <text evidence="2">Belongs to the NUF2 family.</text>
</comment>
<evidence type="ECO:0000256" key="2">
    <source>
        <dbReference type="ARBA" id="ARBA00005498"/>
    </source>
</evidence>
<feature type="coiled-coil region" evidence="9">
    <location>
        <begin position="416"/>
        <end position="443"/>
    </location>
</feature>
<evidence type="ECO:0000256" key="10">
    <source>
        <dbReference type="SAM" id="MobiDB-lite"/>
    </source>
</evidence>
<protein>
    <recommendedName>
        <fullName evidence="11">Kinetochore protein Nuf2 N-terminal domain-containing protein</fullName>
    </recommendedName>
</protein>